<reference evidence="2" key="1">
    <citation type="journal article" date="2019" name="bioRxiv">
        <title>The Genome of the Zebra Mussel, Dreissena polymorpha: A Resource for Invasive Species Research.</title>
        <authorList>
            <person name="McCartney M.A."/>
            <person name="Auch B."/>
            <person name="Kono T."/>
            <person name="Mallez S."/>
            <person name="Zhang Y."/>
            <person name="Obille A."/>
            <person name="Becker A."/>
            <person name="Abrahante J.E."/>
            <person name="Garbe J."/>
            <person name="Badalamenti J.P."/>
            <person name="Herman A."/>
            <person name="Mangelson H."/>
            <person name="Liachko I."/>
            <person name="Sullivan S."/>
            <person name="Sone E.D."/>
            <person name="Koren S."/>
            <person name="Silverstein K.A.T."/>
            <person name="Beckman K.B."/>
            <person name="Gohl D.M."/>
        </authorList>
    </citation>
    <scope>NUCLEOTIDE SEQUENCE</scope>
    <source>
        <strain evidence="2">Duluth1</strain>
        <tissue evidence="2">Whole animal</tissue>
    </source>
</reference>
<reference evidence="2" key="2">
    <citation type="submission" date="2020-11" db="EMBL/GenBank/DDBJ databases">
        <authorList>
            <person name="McCartney M.A."/>
            <person name="Auch B."/>
            <person name="Kono T."/>
            <person name="Mallez S."/>
            <person name="Becker A."/>
            <person name="Gohl D.M."/>
            <person name="Silverstein K.A.T."/>
            <person name="Koren S."/>
            <person name="Bechman K.B."/>
            <person name="Herman A."/>
            <person name="Abrahante J.E."/>
            <person name="Garbe J."/>
        </authorList>
    </citation>
    <scope>NUCLEOTIDE SEQUENCE</scope>
    <source>
        <strain evidence="2">Duluth1</strain>
        <tissue evidence="2">Whole animal</tissue>
    </source>
</reference>
<protein>
    <submittedName>
        <fullName evidence="2">Uncharacterized protein</fullName>
    </submittedName>
</protein>
<sequence>MGQPRWDPCGAQLHSPSGSHVGSPHGAHIGAHIYGSHIDCLLGINGKELKLECQGIKAMLTGCYL</sequence>
<gene>
    <name evidence="2" type="ORF">DPMN_168182</name>
</gene>
<feature type="region of interest" description="Disordered" evidence="1">
    <location>
        <begin position="1"/>
        <end position="24"/>
    </location>
</feature>
<dbReference type="Proteomes" id="UP000828390">
    <property type="component" value="Unassembled WGS sequence"/>
</dbReference>
<comment type="caution">
    <text evidence="2">The sequence shown here is derived from an EMBL/GenBank/DDBJ whole genome shotgun (WGS) entry which is preliminary data.</text>
</comment>
<proteinExistence type="predicted"/>
<dbReference type="AlphaFoldDB" id="A0A9D4F276"/>
<evidence type="ECO:0000313" key="3">
    <source>
        <dbReference type="Proteomes" id="UP000828390"/>
    </source>
</evidence>
<accession>A0A9D4F276</accession>
<name>A0A9D4F276_DREPO</name>
<evidence type="ECO:0000313" key="2">
    <source>
        <dbReference type="EMBL" id="KAH3789989.1"/>
    </source>
</evidence>
<organism evidence="2 3">
    <name type="scientific">Dreissena polymorpha</name>
    <name type="common">Zebra mussel</name>
    <name type="synonym">Mytilus polymorpha</name>
    <dbReference type="NCBI Taxonomy" id="45954"/>
    <lineage>
        <taxon>Eukaryota</taxon>
        <taxon>Metazoa</taxon>
        <taxon>Spiralia</taxon>
        <taxon>Lophotrochozoa</taxon>
        <taxon>Mollusca</taxon>
        <taxon>Bivalvia</taxon>
        <taxon>Autobranchia</taxon>
        <taxon>Heteroconchia</taxon>
        <taxon>Euheterodonta</taxon>
        <taxon>Imparidentia</taxon>
        <taxon>Neoheterodontei</taxon>
        <taxon>Myida</taxon>
        <taxon>Dreissenoidea</taxon>
        <taxon>Dreissenidae</taxon>
        <taxon>Dreissena</taxon>
    </lineage>
</organism>
<evidence type="ECO:0000256" key="1">
    <source>
        <dbReference type="SAM" id="MobiDB-lite"/>
    </source>
</evidence>
<dbReference type="EMBL" id="JAIWYP010000008">
    <property type="protein sequence ID" value="KAH3789989.1"/>
    <property type="molecule type" value="Genomic_DNA"/>
</dbReference>
<feature type="compositionally biased region" description="Low complexity" evidence="1">
    <location>
        <begin position="14"/>
        <end position="24"/>
    </location>
</feature>
<keyword evidence="3" id="KW-1185">Reference proteome</keyword>